<protein>
    <submittedName>
        <fullName evidence="1">Uncharacterized protein</fullName>
    </submittedName>
</protein>
<dbReference type="AlphaFoldDB" id="A0AA36H993"/>
<comment type="caution">
    <text evidence="1">The sequence shown here is derived from an EMBL/GenBank/DDBJ whole genome shotgun (WGS) entry which is preliminary data.</text>
</comment>
<gene>
    <name evidence="1" type="ORF">CYNAS_LOCUS18503</name>
</gene>
<accession>A0AA36H993</accession>
<name>A0AA36H993_CYLNA</name>
<reference evidence="1" key="1">
    <citation type="submission" date="2023-07" db="EMBL/GenBank/DDBJ databases">
        <authorList>
            <consortium name="CYATHOMIX"/>
        </authorList>
    </citation>
    <scope>NUCLEOTIDE SEQUENCE</scope>
    <source>
        <strain evidence="1">N/A</strain>
    </source>
</reference>
<evidence type="ECO:0000313" key="2">
    <source>
        <dbReference type="Proteomes" id="UP001176961"/>
    </source>
</evidence>
<keyword evidence="2" id="KW-1185">Reference proteome</keyword>
<sequence>MSRRKADGRIICASASGAVRSFAAAAGINCALITIRAPWRIQQNGRRAVTVRRRFPPFYSRTLEQFYHQNIWLCGIDHPFTISNTFDELIGFLITCNRLGASNEILILMVEQLKDGPNLGILPGYHQTLIILDTPDSSLPNPPSDVLSGRLTCHVFLNSLTGSFYVELIANRTALP</sequence>
<evidence type="ECO:0000313" key="1">
    <source>
        <dbReference type="EMBL" id="CAJ0606520.1"/>
    </source>
</evidence>
<proteinExistence type="predicted"/>
<dbReference type="EMBL" id="CATQJL010000316">
    <property type="protein sequence ID" value="CAJ0606520.1"/>
    <property type="molecule type" value="Genomic_DNA"/>
</dbReference>
<dbReference type="Proteomes" id="UP001176961">
    <property type="component" value="Unassembled WGS sequence"/>
</dbReference>
<organism evidence="1 2">
    <name type="scientific">Cylicocyclus nassatus</name>
    <name type="common">Nematode worm</name>
    <dbReference type="NCBI Taxonomy" id="53992"/>
    <lineage>
        <taxon>Eukaryota</taxon>
        <taxon>Metazoa</taxon>
        <taxon>Ecdysozoa</taxon>
        <taxon>Nematoda</taxon>
        <taxon>Chromadorea</taxon>
        <taxon>Rhabditida</taxon>
        <taxon>Rhabditina</taxon>
        <taxon>Rhabditomorpha</taxon>
        <taxon>Strongyloidea</taxon>
        <taxon>Strongylidae</taxon>
        <taxon>Cylicocyclus</taxon>
    </lineage>
</organism>